<feature type="compositionally biased region" description="Basic and acidic residues" evidence="1">
    <location>
        <begin position="484"/>
        <end position="496"/>
    </location>
</feature>
<dbReference type="eggNOG" id="ENOG502SAYM">
    <property type="taxonomic scope" value="Eukaryota"/>
</dbReference>
<dbReference type="InterPro" id="IPR008936">
    <property type="entry name" value="Rho_GTPase_activation_prot"/>
</dbReference>
<feature type="region of interest" description="Disordered" evidence="1">
    <location>
        <begin position="636"/>
        <end position="687"/>
    </location>
</feature>
<evidence type="ECO:0000313" key="3">
    <source>
        <dbReference type="Proteomes" id="UP000001056"/>
    </source>
</evidence>
<organism evidence="2 3">
    <name type="scientific">Chaetomium globosum (strain ATCC 6205 / CBS 148.51 / DSM 1962 / NBRC 6347 / NRRL 1970)</name>
    <name type="common">Soil fungus</name>
    <dbReference type="NCBI Taxonomy" id="306901"/>
    <lineage>
        <taxon>Eukaryota</taxon>
        <taxon>Fungi</taxon>
        <taxon>Dikarya</taxon>
        <taxon>Ascomycota</taxon>
        <taxon>Pezizomycotina</taxon>
        <taxon>Sordariomycetes</taxon>
        <taxon>Sordariomycetidae</taxon>
        <taxon>Sordariales</taxon>
        <taxon>Chaetomiaceae</taxon>
        <taxon>Chaetomium</taxon>
    </lineage>
</organism>
<evidence type="ECO:0000256" key="1">
    <source>
        <dbReference type="SAM" id="MobiDB-lite"/>
    </source>
</evidence>
<feature type="region of interest" description="Disordered" evidence="1">
    <location>
        <begin position="729"/>
        <end position="748"/>
    </location>
</feature>
<feature type="compositionally biased region" description="Polar residues" evidence="1">
    <location>
        <begin position="798"/>
        <end position="811"/>
    </location>
</feature>
<dbReference type="SUPFAM" id="SSF48350">
    <property type="entry name" value="GTPase activation domain, GAP"/>
    <property type="match status" value="1"/>
</dbReference>
<feature type="region of interest" description="Disordered" evidence="1">
    <location>
        <begin position="758"/>
        <end position="981"/>
    </location>
</feature>
<feature type="compositionally biased region" description="Basic and acidic residues" evidence="1">
    <location>
        <begin position="437"/>
        <end position="450"/>
    </location>
</feature>
<feature type="compositionally biased region" description="Basic and acidic residues" evidence="1">
    <location>
        <begin position="1081"/>
        <end position="1090"/>
    </location>
</feature>
<dbReference type="GeneID" id="4393185"/>
<reference evidence="3" key="1">
    <citation type="journal article" date="2015" name="Genome Announc.">
        <title>Draft genome sequence of the cellulolytic fungus Chaetomium globosum.</title>
        <authorList>
            <person name="Cuomo C.A."/>
            <person name="Untereiner W.A."/>
            <person name="Ma L.-J."/>
            <person name="Grabherr M."/>
            <person name="Birren B.W."/>
        </authorList>
    </citation>
    <scope>NUCLEOTIDE SEQUENCE [LARGE SCALE GENOMIC DNA]</scope>
    <source>
        <strain evidence="3">ATCC 6205 / CBS 148.51 / DSM 1962 / NBRC 6347 / NRRL 1970</strain>
    </source>
</reference>
<dbReference type="Gene3D" id="1.10.555.10">
    <property type="entry name" value="Rho GTPase activation protein"/>
    <property type="match status" value="1"/>
</dbReference>
<feature type="region of interest" description="Disordered" evidence="1">
    <location>
        <begin position="397"/>
        <end position="496"/>
    </location>
</feature>
<dbReference type="EMBL" id="CH408033">
    <property type="protein sequence ID" value="EAQ86576.1"/>
    <property type="molecule type" value="Genomic_DNA"/>
</dbReference>
<feature type="compositionally biased region" description="Low complexity" evidence="1">
    <location>
        <begin position="914"/>
        <end position="948"/>
    </location>
</feature>
<feature type="region of interest" description="Disordered" evidence="1">
    <location>
        <begin position="1046"/>
        <end position="1090"/>
    </location>
</feature>
<dbReference type="OrthoDB" id="9994905at2759"/>
<dbReference type="RefSeq" id="XP_001225485.1">
    <property type="nucleotide sequence ID" value="XM_001225484.1"/>
</dbReference>
<accession>Q2GW25</accession>
<feature type="compositionally biased region" description="Basic and acidic residues" evidence="1">
    <location>
        <begin position="956"/>
        <end position="976"/>
    </location>
</feature>
<dbReference type="VEuPathDB" id="FungiDB:CHGG_07829"/>
<dbReference type="InParanoid" id="Q2GW25"/>
<name>Q2GW25_CHAGB</name>
<evidence type="ECO:0000313" key="2">
    <source>
        <dbReference type="EMBL" id="EAQ86576.1"/>
    </source>
</evidence>
<gene>
    <name evidence="2" type="ORF">CHGG_07829</name>
</gene>
<dbReference type="AlphaFoldDB" id="Q2GW25"/>
<sequence length="1090" mass="117542">MDAASAHSVDTPSAGWDAFPVPKQPPRHAEPTWARLPLPTAAGQFAVPIHERRANPSSATWTSSSGDFADLSDADDLEIRDEFVQEYNRVAKKPGQSPLQQRPGWFSRTFLRQPSTASDGSSTKSEKKIKTKRSISDLALRVVNGTKKDGLQDEDLQSLVRLCGKSKLYLPSEYSPCSLVLPTCFRATAQYLIQHVNALYAHYCADGDPDDISNTISCPNLPTHIKTGPHDVASTFKRLLSGLPGGILGSLSLFDALVAIHSELKGGPEFLKTKQTKLRARLIALAIGTVKSRLRRDLICAVFGLLCLIGRAAEKAPREDEHGRPLPTSDLMGYNALGIVFGPLLVGDILNSYTIQAVDTTPGPALFSATPPNVSPLAREALKKLTPCLAGVEASLLSPPMEEPSPAEHSRLKGLDGADSRQSHHPQANHSAPITENLRETPKTPNRKSEGFQGWQNVENRLRATSRGANPFKRNPLKDGAASDADRGSQKEEIRTKKTLEEKVSQNTLRSTLRTSLDNEDVHGDKSRVDVFGLGRSRLAAWRSKRKSLVSTGPGSPVPTHSHPRKASGERTGSESSRDLLLNQRKTESKSSPTTRHQGDSIQGHGGFSKDHVDNTPLRALSGNTVTQIHSLEEENLRHGTGILQEDSSRDGDKKTFHSGTRRSFPLGPRPDPGRPLIATVPQPRPTKLDGKAVKAMAAMFESAAKDLNSLPPSTENIIHQVDSRSSGMISPYTVNPPSPTKSPRPIDPVIINRHAWASTGRDRRSRVLGRGEVSRSNIPIPSRNRGPRPPGRARTPKQLSSVSPGLTTGPSAEVSESLVSMTPETVQRVHRQQPSVVISAPLPEPQLNQTTPTPSPRLKPINDRLTDHHPPSAEEGDPSPASTTRRFPLLPTPEQRHRTASKSSTSTPAQEISTPTSASSPNPSRRLLFHPTSPSTTTITTTHATAIEPNPIPPTDHRLAHAHAHEHESDSDHNPPRPGLWAGTAAAVDLAADLAVVKARLCHVEQECVMWRGRAERAERRVEVLEGRGGGGEEGEGEGEEGMMVLGDGGGIVGVENGDGDGAEFKLRSGSRSGALLGGRRGDGSVEPV</sequence>
<feature type="compositionally biased region" description="Basic and acidic residues" evidence="1">
    <location>
        <begin position="861"/>
        <end position="873"/>
    </location>
</feature>
<evidence type="ECO:0008006" key="4">
    <source>
        <dbReference type="Google" id="ProtNLM"/>
    </source>
</evidence>
<feature type="compositionally biased region" description="Pro residues" evidence="1">
    <location>
        <begin position="735"/>
        <end position="747"/>
    </location>
</feature>
<dbReference type="HOGENOM" id="CLU_284682_0_0_1"/>
<feature type="compositionally biased region" description="Polar residues" evidence="1">
    <location>
        <begin position="425"/>
        <end position="434"/>
    </location>
</feature>
<proteinExistence type="predicted"/>
<feature type="compositionally biased region" description="Basic and acidic residues" evidence="1">
    <location>
        <begin position="647"/>
        <end position="656"/>
    </location>
</feature>
<feature type="compositionally biased region" description="Basic and acidic residues" evidence="1">
    <location>
        <begin position="567"/>
        <end position="578"/>
    </location>
</feature>
<keyword evidence="3" id="KW-1185">Reference proteome</keyword>
<dbReference type="Proteomes" id="UP000001056">
    <property type="component" value="Unassembled WGS sequence"/>
</dbReference>
<feature type="region of interest" description="Disordered" evidence="1">
    <location>
        <begin position="542"/>
        <end position="618"/>
    </location>
</feature>
<feature type="compositionally biased region" description="Polar residues" evidence="1">
    <location>
        <begin position="902"/>
        <end position="913"/>
    </location>
</feature>
<dbReference type="STRING" id="306901.Q2GW25"/>
<dbReference type="CDD" id="cd00159">
    <property type="entry name" value="RhoGAP"/>
    <property type="match status" value="1"/>
</dbReference>
<feature type="compositionally biased region" description="Basic and acidic residues" evidence="1">
    <location>
        <begin position="406"/>
        <end position="422"/>
    </location>
</feature>
<protein>
    <recommendedName>
        <fullName evidence="4">Rho-GAP domain-containing protein</fullName>
    </recommendedName>
</protein>
<feature type="region of interest" description="Disordered" evidence="1">
    <location>
        <begin position="1"/>
        <end position="31"/>
    </location>
</feature>